<protein>
    <submittedName>
        <fullName evidence="1">Uncharacterized protein</fullName>
    </submittedName>
</protein>
<accession>A0A6I4MT31</accession>
<keyword evidence="2" id="KW-1185">Reference proteome</keyword>
<evidence type="ECO:0000313" key="2">
    <source>
        <dbReference type="Proteomes" id="UP000462055"/>
    </source>
</evidence>
<comment type="caution">
    <text evidence="1">The sequence shown here is derived from an EMBL/GenBank/DDBJ whole genome shotgun (WGS) entry which is preliminary data.</text>
</comment>
<dbReference type="EMBL" id="WBMS02000052">
    <property type="protein sequence ID" value="MWA06501.1"/>
    <property type="molecule type" value="Genomic_DNA"/>
</dbReference>
<dbReference type="AlphaFoldDB" id="A0A6I4MT31"/>
<gene>
    <name evidence="1" type="ORF">F8568_040370</name>
</gene>
<proteinExistence type="predicted"/>
<evidence type="ECO:0000313" key="1">
    <source>
        <dbReference type="EMBL" id="MWA06501.1"/>
    </source>
</evidence>
<organism evidence="1 2">
    <name type="scientific">Actinomadura physcomitrii</name>
    <dbReference type="NCBI Taxonomy" id="2650748"/>
    <lineage>
        <taxon>Bacteria</taxon>
        <taxon>Bacillati</taxon>
        <taxon>Actinomycetota</taxon>
        <taxon>Actinomycetes</taxon>
        <taxon>Streptosporangiales</taxon>
        <taxon>Thermomonosporaceae</taxon>
        <taxon>Actinomadura</taxon>
    </lineage>
</organism>
<dbReference type="RefSeq" id="WP_151599080.1">
    <property type="nucleotide sequence ID" value="NZ_WBMS02000052.1"/>
</dbReference>
<dbReference type="Proteomes" id="UP000462055">
    <property type="component" value="Unassembled WGS sequence"/>
</dbReference>
<sequence length="73" mass="8010">MDVDTLYGQLLRRVPAVLDGSEIFGVVVPSRAVSAALRVGPRIRELLSILVFEVTDDDVVHHHAEFAQDPLTS</sequence>
<reference evidence="1" key="1">
    <citation type="submission" date="2019-12" db="EMBL/GenBank/DDBJ databases">
        <title>Actinomadura physcomitrii sp. nov., a novel actinomycete isolated from moss [Physcomitrium sphaericum (Ludw) Fuernr].</title>
        <authorList>
            <person name="Zhuang X."/>
        </authorList>
    </citation>
    <scope>NUCLEOTIDE SEQUENCE [LARGE SCALE GENOMIC DNA]</scope>
    <source>
        <strain evidence="1">LD22</strain>
    </source>
</reference>
<name>A0A6I4MT31_9ACTN</name>